<reference evidence="1 2" key="1">
    <citation type="journal article" date="2024" name="Chem. Sci.">
        <title>Discovery of megapolipeptins by genome mining of a Burkholderiales bacteria collection.</title>
        <authorList>
            <person name="Paulo B.S."/>
            <person name="Recchia M.J.J."/>
            <person name="Lee S."/>
            <person name="Fergusson C.H."/>
            <person name="Romanowski S.B."/>
            <person name="Hernandez A."/>
            <person name="Krull N."/>
            <person name="Liu D.Y."/>
            <person name="Cavanagh H."/>
            <person name="Bos A."/>
            <person name="Gray C.A."/>
            <person name="Murphy B.T."/>
            <person name="Linington R.G."/>
            <person name="Eustaquio A.S."/>
        </authorList>
    </citation>
    <scope>NUCLEOTIDE SEQUENCE [LARGE SCALE GENOMIC DNA]</scope>
    <source>
        <strain evidence="1 2">RL17-350-BIC-E</strain>
    </source>
</reference>
<accession>A0ABW9EPB3</accession>
<organism evidence="1 2">
    <name type="scientific">Paraburkholderia strydomiana</name>
    <dbReference type="NCBI Taxonomy" id="1245417"/>
    <lineage>
        <taxon>Bacteria</taxon>
        <taxon>Pseudomonadati</taxon>
        <taxon>Pseudomonadota</taxon>
        <taxon>Betaproteobacteria</taxon>
        <taxon>Burkholderiales</taxon>
        <taxon>Burkholderiaceae</taxon>
        <taxon>Paraburkholderia</taxon>
    </lineage>
</organism>
<dbReference type="Proteomes" id="UP001629392">
    <property type="component" value="Unassembled WGS sequence"/>
</dbReference>
<evidence type="ECO:0000313" key="2">
    <source>
        <dbReference type="Proteomes" id="UP001629392"/>
    </source>
</evidence>
<evidence type="ECO:0000313" key="1">
    <source>
        <dbReference type="EMBL" id="MFM0720595.1"/>
    </source>
</evidence>
<name>A0ABW9EPB3_9BURK</name>
<feature type="non-terminal residue" evidence="1">
    <location>
        <position position="72"/>
    </location>
</feature>
<sequence>MMEFLLTCFAAGVVIAVPVWIVWQRGGARRGLAAMRGFDPHDAVRCDIEPVAGGARGGAAPPPRRPVLHGML</sequence>
<keyword evidence="2" id="KW-1185">Reference proteome</keyword>
<comment type="caution">
    <text evidence="1">The sequence shown here is derived from an EMBL/GenBank/DDBJ whole genome shotgun (WGS) entry which is preliminary data.</text>
</comment>
<gene>
    <name evidence="1" type="ORF">PQQ73_30215</name>
</gene>
<dbReference type="EMBL" id="JAQQCL010000032">
    <property type="protein sequence ID" value="MFM0720595.1"/>
    <property type="molecule type" value="Genomic_DNA"/>
</dbReference>
<proteinExistence type="predicted"/>
<protein>
    <submittedName>
        <fullName evidence="1">Uncharacterized protein</fullName>
    </submittedName>
</protein>